<keyword evidence="3" id="KW-1185">Reference proteome</keyword>
<dbReference type="AlphaFoldDB" id="A0A139ASQ1"/>
<proteinExistence type="predicted"/>
<accession>A0A139ASQ1</accession>
<evidence type="ECO:0000313" key="3">
    <source>
        <dbReference type="Proteomes" id="UP000070544"/>
    </source>
</evidence>
<dbReference type="Proteomes" id="UP000070544">
    <property type="component" value="Unassembled WGS sequence"/>
</dbReference>
<evidence type="ECO:0000313" key="2">
    <source>
        <dbReference type="EMBL" id="KXS19772.1"/>
    </source>
</evidence>
<evidence type="ECO:0000256" key="1">
    <source>
        <dbReference type="SAM" id="MobiDB-lite"/>
    </source>
</evidence>
<organism evidence="2 3">
    <name type="scientific">Gonapodya prolifera (strain JEL478)</name>
    <name type="common">Monoblepharis prolifera</name>
    <dbReference type="NCBI Taxonomy" id="1344416"/>
    <lineage>
        <taxon>Eukaryota</taxon>
        <taxon>Fungi</taxon>
        <taxon>Fungi incertae sedis</taxon>
        <taxon>Chytridiomycota</taxon>
        <taxon>Chytridiomycota incertae sedis</taxon>
        <taxon>Monoblepharidomycetes</taxon>
        <taxon>Monoblepharidales</taxon>
        <taxon>Gonapodyaceae</taxon>
        <taxon>Gonapodya</taxon>
    </lineage>
</organism>
<dbReference type="EMBL" id="KQ965737">
    <property type="protein sequence ID" value="KXS19772.1"/>
    <property type="molecule type" value="Genomic_DNA"/>
</dbReference>
<sequence>MINAAHYFLRPLVRVLDFGVCLALRRTVGLSSKSPSSSQSKSKSSRSAFAPILTFCASLSRSSRDFSLRCSHSRRFASSIRRRDSGYAPPPSPPFSKSASSDSRSAMMS</sequence>
<feature type="compositionally biased region" description="Low complexity" evidence="1">
    <location>
        <begin position="95"/>
        <end position="109"/>
    </location>
</feature>
<protein>
    <submittedName>
        <fullName evidence="2">Uncharacterized protein</fullName>
    </submittedName>
</protein>
<feature type="region of interest" description="Disordered" evidence="1">
    <location>
        <begin position="81"/>
        <end position="109"/>
    </location>
</feature>
<name>A0A139ASQ1_GONPJ</name>
<reference evidence="2 3" key="1">
    <citation type="journal article" date="2015" name="Genome Biol. Evol.">
        <title>Phylogenomic analyses indicate that early fungi evolved digesting cell walls of algal ancestors of land plants.</title>
        <authorList>
            <person name="Chang Y."/>
            <person name="Wang S."/>
            <person name="Sekimoto S."/>
            <person name="Aerts A.L."/>
            <person name="Choi C."/>
            <person name="Clum A."/>
            <person name="LaButti K.M."/>
            <person name="Lindquist E.A."/>
            <person name="Yee Ngan C."/>
            <person name="Ohm R.A."/>
            <person name="Salamov A.A."/>
            <person name="Grigoriev I.V."/>
            <person name="Spatafora J.W."/>
            <person name="Berbee M.L."/>
        </authorList>
    </citation>
    <scope>NUCLEOTIDE SEQUENCE [LARGE SCALE GENOMIC DNA]</scope>
    <source>
        <strain evidence="2 3">JEL478</strain>
    </source>
</reference>
<gene>
    <name evidence="2" type="ORF">M427DRAFT_429687</name>
</gene>